<keyword evidence="3 10" id="KW-1133">Transmembrane helix</keyword>
<comment type="subcellular location">
    <subcellularLocation>
        <location evidence="1">Membrane</location>
        <topology evidence="1">Multi-pass membrane protein</topology>
    </subcellularLocation>
</comment>
<dbReference type="PANTHER" id="PTHR24243:SF224">
    <property type="entry name" value="G-PROTEIN COUPLED RECEPTOR 19-RELATED"/>
    <property type="match status" value="1"/>
</dbReference>
<keyword evidence="4 8" id="KW-0297">G-protein coupled receptor</keyword>
<evidence type="ECO:0000256" key="5">
    <source>
        <dbReference type="ARBA" id="ARBA00023136"/>
    </source>
</evidence>
<dbReference type="PROSITE" id="PS50262">
    <property type="entry name" value="G_PROTEIN_RECEP_F1_2"/>
    <property type="match status" value="1"/>
</dbReference>
<feature type="transmembrane region" description="Helical" evidence="10">
    <location>
        <begin position="41"/>
        <end position="65"/>
    </location>
</feature>
<proteinExistence type="inferred from homology"/>
<name>A0ABY7EC86_MYAAR</name>
<dbReference type="PROSITE" id="PS00237">
    <property type="entry name" value="G_PROTEIN_RECEP_F1_1"/>
    <property type="match status" value="1"/>
</dbReference>
<dbReference type="CDD" id="cd00637">
    <property type="entry name" value="7tm_classA_rhodopsin-like"/>
    <property type="match status" value="1"/>
</dbReference>
<feature type="transmembrane region" description="Helical" evidence="10">
    <location>
        <begin position="118"/>
        <end position="140"/>
    </location>
</feature>
<feature type="transmembrane region" description="Helical" evidence="10">
    <location>
        <begin position="77"/>
        <end position="98"/>
    </location>
</feature>
<evidence type="ECO:0000256" key="3">
    <source>
        <dbReference type="ARBA" id="ARBA00022989"/>
    </source>
</evidence>
<dbReference type="InterPro" id="IPR017452">
    <property type="entry name" value="GPCR_Rhodpsn_7TM"/>
</dbReference>
<dbReference type="EMBL" id="CP111017">
    <property type="protein sequence ID" value="WAR07627.1"/>
    <property type="molecule type" value="Genomic_DNA"/>
</dbReference>
<evidence type="ECO:0000256" key="10">
    <source>
        <dbReference type="SAM" id="Phobius"/>
    </source>
</evidence>
<dbReference type="PRINTS" id="PR00237">
    <property type="entry name" value="GPCRRHODOPSN"/>
</dbReference>
<dbReference type="SUPFAM" id="SSF81321">
    <property type="entry name" value="Family A G protein-coupled receptor-like"/>
    <property type="match status" value="1"/>
</dbReference>
<evidence type="ECO:0000256" key="2">
    <source>
        <dbReference type="ARBA" id="ARBA00022692"/>
    </source>
</evidence>
<feature type="transmembrane region" description="Helical" evidence="10">
    <location>
        <begin position="207"/>
        <end position="230"/>
    </location>
</feature>
<gene>
    <name evidence="12" type="ORF">MAR_017585</name>
</gene>
<evidence type="ECO:0000256" key="6">
    <source>
        <dbReference type="ARBA" id="ARBA00023170"/>
    </source>
</evidence>
<dbReference type="Pfam" id="PF00001">
    <property type="entry name" value="7tm_1"/>
    <property type="match status" value="1"/>
</dbReference>
<evidence type="ECO:0000256" key="8">
    <source>
        <dbReference type="RuleBase" id="RU000688"/>
    </source>
</evidence>
<feature type="transmembrane region" description="Helical" evidence="10">
    <location>
        <begin position="161"/>
        <end position="180"/>
    </location>
</feature>
<evidence type="ECO:0000256" key="9">
    <source>
        <dbReference type="SAM" id="MobiDB-lite"/>
    </source>
</evidence>
<keyword evidence="2 8" id="KW-0812">Transmembrane</keyword>
<evidence type="ECO:0000256" key="4">
    <source>
        <dbReference type="ARBA" id="ARBA00023040"/>
    </source>
</evidence>
<keyword evidence="7 8" id="KW-0807">Transducer</keyword>
<dbReference type="Proteomes" id="UP001164746">
    <property type="component" value="Chromosome 6"/>
</dbReference>
<sequence>MSETSGHHFATMNTTPPCNVDKNRTCYDTAIMELNRTFVELMWPVIFMMTVFMFVGAFGNSVVLFMYARKRQGTTHVFILLLAGIDWLACLVIHPYVLYKLFNNYDQTWNITCKIFEFFIHVTLAVSGLTLLLVAIDRYLAICHPVRYLVFDRHVTKGISAISVISILFSLPLFEFYGAAPNDTVYQGTMVKTFQCHYQVKYQTSAVLMGFGAFVMFIFLSEVIAMVFLYKNVAVTAYRRRKSVMPLSNVPSLGGTKPTSGSKSRLPFNPNLTRSLSSHTSPVQLSPASLSPDAQQDKSIIFSVTNHAFQPGKSQDRLYGTLNVESRLQANQGVTNMKLQDIAQTNRLNKSLNFSSRLKAAKILFLVTAVYFLSWMPFFVLRLAYILNRNFWDDDSDTKKVMELLLNHIFYLNNAANPIIYTMINQTFRQECKQLFIRHLRH</sequence>
<reference evidence="12" key="1">
    <citation type="submission" date="2022-11" db="EMBL/GenBank/DDBJ databases">
        <title>Centuries of genome instability and evolution in soft-shell clam transmissible cancer (bioRxiv).</title>
        <authorList>
            <person name="Hart S.F.M."/>
            <person name="Yonemitsu M.A."/>
            <person name="Giersch R.M."/>
            <person name="Beal B.F."/>
            <person name="Arriagada G."/>
            <person name="Davis B.W."/>
            <person name="Ostrander E.A."/>
            <person name="Goff S.P."/>
            <person name="Metzger M.J."/>
        </authorList>
    </citation>
    <scope>NUCLEOTIDE SEQUENCE</scope>
    <source>
        <strain evidence="12">MELC-2E11</strain>
        <tissue evidence="12">Siphon/mantle</tissue>
    </source>
</reference>
<feature type="transmembrane region" description="Helical" evidence="10">
    <location>
        <begin position="363"/>
        <end position="385"/>
    </location>
</feature>
<protein>
    <submittedName>
        <fullName evidence="12">DRD2-like protein</fullName>
    </submittedName>
</protein>
<feature type="compositionally biased region" description="Polar residues" evidence="9">
    <location>
        <begin position="270"/>
        <end position="291"/>
    </location>
</feature>
<dbReference type="PANTHER" id="PTHR24243">
    <property type="entry name" value="G-PROTEIN COUPLED RECEPTOR"/>
    <property type="match status" value="1"/>
</dbReference>
<keyword evidence="6 8" id="KW-0675">Receptor</keyword>
<organism evidence="12 13">
    <name type="scientific">Mya arenaria</name>
    <name type="common">Soft-shell clam</name>
    <dbReference type="NCBI Taxonomy" id="6604"/>
    <lineage>
        <taxon>Eukaryota</taxon>
        <taxon>Metazoa</taxon>
        <taxon>Spiralia</taxon>
        <taxon>Lophotrochozoa</taxon>
        <taxon>Mollusca</taxon>
        <taxon>Bivalvia</taxon>
        <taxon>Autobranchia</taxon>
        <taxon>Heteroconchia</taxon>
        <taxon>Euheterodonta</taxon>
        <taxon>Imparidentia</taxon>
        <taxon>Neoheterodontei</taxon>
        <taxon>Myida</taxon>
        <taxon>Myoidea</taxon>
        <taxon>Myidae</taxon>
        <taxon>Mya</taxon>
    </lineage>
</organism>
<evidence type="ECO:0000256" key="7">
    <source>
        <dbReference type="ARBA" id="ARBA00023224"/>
    </source>
</evidence>
<feature type="region of interest" description="Disordered" evidence="9">
    <location>
        <begin position="249"/>
        <end position="291"/>
    </location>
</feature>
<dbReference type="InterPro" id="IPR000276">
    <property type="entry name" value="GPCR_Rhodpsn"/>
</dbReference>
<keyword evidence="5 10" id="KW-0472">Membrane</keyword>
<accession>A0ABY7EC86</accession>
<keyword evidence="13" id="KW-1185">Reference proteome</keyword>
<evidence type="ECO:0000313" key="13">
    <source>
        <dbReference type="Proteomes" id="UP001164746"/>
    </source>
</evidence>
<feature type="domain" description="G-protein coupled receptors family 1 profile" evidence="11">
    <location>
        <begin position="59"/>
        <end position="421"/>
    </location>
</feature>
<feature type="transmembrane region" description="Helical" evidence="10">
    <location>
        <begin position="405"/>
        <end position="424"/>
    </location>
</feature>
<evidence type="ECO:0000256" key="1">
    <source>
        <dbReference type="ARBA" id="ARBA00004141"/>
    </source>
</evidence>
<dbReference type="SMART" id="SM01381">
    <property type="entry name" value="7TM_GPCR_Srsx"/>
    <property type="match status" value="1"/>
</dbReference>
<dbReference type="Gene3D" id="1.20.1070.10">
    <property type="entry name" value="Rhodopsin 7-helix transmembrane proteins"/>
    <property type="match status" value="1"/>
</dbReference>
<evidence type="ECO:0000259" key="11">
    <source>
        <dbReference type="PROSITE" id="PS50262"/>
    </source>
</evidence>
<evidence type="ECO:0000313" key="12">
    <source>
        <dbReference type="EMBL" id="WAR07627.1"/>
    </source>
</evidence>
<comment type="similarity">
    <text evidence="8">Belongs to the G-protein coupled receptor 1 family.</text>
</comment>